<dbReference type="GO" id="GO:1905244">
    <property type="term" value="P:regulation of modification of synaptic structure"/>
    <property type="evidence" value="ECO:0007669"/>
    <property type="project" value="TreeGrafter"/>
</dbReference>
<keyword evidence="1" id="KW-0175">Coiled coil</keyword>
<comment type="caution">
    <text evidence="3">The sequence shown here is derived from an EMBL/GenBank/DDBJ whole genome shotgun (WGS) entry which is preliminary data.</text>
</comment>
<dbReference type="PANTHER" id="PTHR18978:SF1">
    <property type="entry name" value="GRIP1-ASSOCIATED PROTEIN 1"/>
    <property type="match status" value="1"/>
</dbReference>
<dbReference type="Proteomes" id="UP000283509">
    <property type="component" value="Unassembled WGS sequence"/>
</dbReference>
<evidence type="ECO:0000256" key="2">
    <source>
        <dbReference type="SAM" id="MobiDB-lite"/>
    </source>
</evidence>
<name>A0A3R7QYE0_PENVA</name>
<sequence>LAEALAEAERKSRELEQKKHHEAGKQKEVEAQLREELGTVQSELKETKENLVQSDSSLTEKTTQCDSLLQAVDQLKEKLEATEKRIEENEVLIQEKESKLEGIQEKVDALTEEISNLLEEKESLVKEKDDLQLKVTELSKEGESQRAQTEEQTKLAESRKNLIEEMKAHLEEEAQRHKQEVEQLSVRHGEEIAAVSMENQQLKAQLHDVNEKLNEVMDLKENVRSLEGQKSQLQEENTKLLEDLEAAHKLTQEEINRVTAEKLQEMQDMRNSWDEERKDLQTQLEISNIQRQESEEAIESLKRKVSDGEEEQRIHERKGMTLLKDLKKQLAVERKRADRLQEKLSQLLTDPAQLTAITTMSEVGDDVSSVSSWSMVSGEPRDSSTRENSIIASPQGSPPPGVVTEETASLVNRLTDLQQQKWQLEERITHLESSCSAMADDLLKKSAIIQHYCMDQKVDSTPSTPSSPQAANLGEKLSVRRMLEVVRGHSSEESTKEINRRLQGLLEETLSKNMQLHQDVDNLSEQVHQLSILAAQKTQRETSPPADA</sequence>
<accession>A0A3R7QYE0</accession>
<dbReference type="GO" id="GO:0098837">
    <property type="term" value="C:postsynaptic recycling endosome"/>
    <property type="evidence" value="ECO:0007669"/>
    <property type="project" value="TreeGrafter"/>
</dbReference>
<dbReference type="OrthoDB" id="5583482at2759"/>
<proteinExistence type="predicted"/>
<feature type="compositionally biased region" description="Basic and acidic residues" evidence="2">
    <location>
        <begin position="7"/>
        <end position="30"/>
    </location>
</feature>
<dbReference type="GO" id="GO:0098887">
    <property type="term" value="P:neurotransmitter receptor transport, endosome to postsynaptic membrane"/>
    <property type="evidence" value="ECO:0007669"/>
    <property type="project" value="TreeGrafter"/>
</dbReference>
<keyword evidence="4" id="KW-1185">Reference proteome</keyword>
<dbReference type="GO" id="GO:0099152">
    <property type="term" value="P:regulation of neurotransmitter receptor transport, endosome to postsynaptic membrane"/>
    <property type="evidence" value="ECO:0007669"/>
    <property type="project" value="TreeGrafter"/>
</dbReference>
<feature type="compositionally biased region" description="Polar residues" evidence="2">
    <location>
        <begin position="386"/>
        <end position="395"/>
    </location>
</feature>
<evidence type="ECO:0000256" key="1">
    <source>
        <dbReference type="SAM" id="Coils"/>
    </source>
</evidence>
<dbReference type="AlphaFoldDB" id="A0A3R7QYE0"/>
<feature type="non-terminal residue" evidence="3">
    <location>
        <position position="1"/>
    </location>
</feature>
<protein>
    <submittedName>
        <fullName evidence="3">Putative GRIP1-associated protein 1-like</fullName>
    </submittedName>
</protein>
<organism evidence="3 4">
    <name type="scientific">Penaeus vannamei</name>
    <name type="common">Whiteleg shrimp</name>
    <name type="synonym">Litopenaeus vannamei</name>
    <dbReference type="NCBI Taxonomy" id="6689"/>
    <lineage>
        <taxon>Eukaryota</taxon>
        <taxon>Metazoa</taxon>
        <taxon>Ecdysozoa</taxon>
        <taxon>Arthropoda</taxon>
        <taxon>Crustacea</taxon>
        <taxon>Multicrustacea</taxon>
        <taxon>Malacostraca</taxon>
        <taxon>Eumalacostraca</taxon>
        <taxon>Eucarida</taxon>
        <taxon>Decapoda</taxon>
        <taxon>Dendrobranchiata</taxon>
        <taxon>Penaeoidea</taxon>
        <taxon>Penaeidae</taxon>
        <taxon>Penaeus</taxon>
    </lineage>
</organism>
<dbReference type="GO" id="GO:0098978">
    <property type="term" value="C:glutamatergic synapse"/>
    <property type="evidence" value="ECO:0007669"/>
    <property type="project" value="TreeGrafter"/>
</dbReference>
<reference evidence="3 4" key="1">
    <citation type="submission" date="2018-04" db="EMBL/GenBank/DDBJ databases">
        <authorList>
            <person name="Zhang X."/>
            <person name="Yuan J."/>
            <person name="Li F."/>
            <person name="Xiang J."/>
        </authorList>
    </citation>
    <scope>NUCLEOTIDE SEQUENCE [LARGE SCALE GENOMIC DNA]</scope>
    <source>
        <tissue evidence="3">Muscle</tissue>
    </source>
</reference>
<reference evidence="3 4" key="2">
    <citation type="submission" date="2019-01" db="EMBL/GenBank/DDBJ databases">
        <title>The decoding of complex shrimp genome reveals the adaptation for benthos swimmer, frequently molting mechanism and breeding impact on genome.</title>
        <authorList>
            <person name="Sun Y."/>
            <person name="Gao Y."/>
            <person name="Yu Y."/>
        </authorList>
    </citation>
    <scope>NUCLEOTIDE SEQUENCE [LARGE SCALE GENOMIC DNA]</scope>
    <source>
        <tissue evidence="3">Muscle</tissue>
    </source>
</reference>
<feature type="coiled-coil region" evidence="1">
    <location>
        <begin position="407"/>
        <end position="434"/>
    </location>
</feature>
<dbReference type="GO" id="GO:0098998">
    <property type="term" value="C:extrinsic component of postsynaptic early endosome membrane"/>
    <property type="evidence" value="ECO:0007669"/>
    <property type="project" value="TreeGrafter"/>
</dbReference>
<dbReference type="STRING" id="6689.A0A3R7QYE0"/>
<feature type="region of interest" description="Disordered" evidence="2">
    <location>
        <begin position="1"/>
        <end position="30"/>
    </location>
</feature>
<gene>
    <name evidence="3" type="ORF">C7M84_023546</name>
</gene>
<evidence type="ECO:0000313" key="4">
    <source>
        <dbReference type="Proteomes" id="UP000283509"/>
    </source>
</evidence>
<dbReference type="EMBL" id="QCYY01000706">
    <property type="protein sequence ID" value="ROT83273.1"/>
    <property type="molecule type" value="Genomic_DNA"/>
</dbReference>
<dbReference type="PANTHER" id="PTHR18978">
    <property type="entry name" value="GRIP-1 ASSOCIATED PROTEIN 1"/>
    <property type="match status" value="1"/>
</dbReference>
<evidence type="ECO:0000313" key="3">
    <source>
        <dbReference type="EMBL" id="ROT83273.1"/>
    </source>
</evidence>
<feature type="region of interest" description="Disordered" evidence="2">
    <location>
        <begin position="371"/>
        <end position="402"/>
    </location>
</feature>
<dbReference type="GO" id="GO:0099158">
    <property type="term" value="P:regulation of recycling endosome localization within postsynapse"/>
    <property type="evidence" value="ECO:0007669"/>
    <property type="project" value="TreeGrafter"/>
</dbReference>
<dbReference type="InterPro" id="IPR026204">
    <property type="entry name" value="GRIPAP1"/>
</dbReference>